<keyword evidence="4" id="KW-0762">Sugar transport</keyword>
<dbReference type="InterPro" id="IPR017871">
    <property type="entry name" value="ABC_transporter-like_CS"/>
</dbReference>
<feature type="transmembrane region" description="Helical" evidence="11">
    <location>
        <begin position="748"/>
        <end position="766"/>
    </location>
</feature>
<keyword evidence="10 11" id="KW-0472">Membrane</keyword>
<gene>
    <name evidence="13" type="ORF">VSX56_05020</name>
</gene>
<dbReference type="CDD" id="cd06579">
    <property type="entry name" value="TM_PBP1_transp_AraH_like"/>
    <property type="match status" value="1"/>
</dbReference>
<feature type="transmembrane region" description="Helical" evidence="11">
    <location>
        <begin position="667"/>
        <end position="689"/>
    </location>
</feature>
<dbReference type="Proteomes" id="UP001438953">
    <property type="component" value="Unassembled WGS sequence"/>
</dbReference>
<keyword evidence="5 11" id="KW-0812">Transmembrane</keyword>
<proteinExistence type="predicted"/>
<keyword evidence="8 13" id="KW-0067">ATP-binding</keyword>
<feature type="transmembrane region" description="Helical" evidence="11">
    <location>
        <begin position="629"/>
        <end position="647"/>
    </location>
</feature>
<evidence type="ECO:0000256" key="4">
    <source>
        <dbReference type="ARBA" id="ARBA00022597"/>
    </source>
</evidence>
<dbReference type="CDD" id="cd03215">
    <property type="entry name" value="ABC_Carb_Monos_II"/>
    <property type="match status" value="1"/>
</dbReference>
<feature type="transmembrane region" description="Helical" evidence="11">
    <location>
        <begin position="717"/>
        <end position="742"/>
    </location>
</feature>
<feature type="transmembrane region" description="Helical" evidence="11">
    <location>
        <begin position="575"/>
        <end position="592"/>
    </location>
</feature>
<dbReference type="InterPro" id="IPR027417">
    <property type="entry name" value="P-loop_NTPase"/>
</dbReference>
<feature type="domain" description="ABC transporter" evidence="12">
    <location>
        <begin position="255"/>
        <end position="495"/>
    </location>
</feature>
<keyword evidence="3" id="KW-1003">Cell membrane</keyword>
<dbReference type="SMART" id="SM00382">
    <property type="entry name" value="AAA"/>
    <property type="match status" value="2"/>
</dbReference>
<dbReference type="SUPFAM" id="SSF52540">
    <property type="entry name" value="P-loop containing nucleoside triphosphate hydrolases"/>
    <property type="match status" value="2"/>
</dbReference>
<evidence type="ECO:0000256" key="7">
    <source>
        <dbReference type="ARBA" id="ARBA00022741"/>
    </source>
</evidence>
<keyword evidence="2" id="KW-0813">Transport</keyword>
<reference evidence="13 14" key="2">
    <citation type="submission" date="2024-06" db="EMBL/GenBank/DDBJ databases">
        <title>Thioclava kandeliae sp. nov. from a rhizosphere soil sample of Kandelia candel in a mangrove.</title>
        <authorList>
            <person name="Mu T."/>
        </authorList>
    </citation>
    <scope>NUCLEOTIDE SEQUENCE [LARGE SCALE GENOMIC DNA]</scope>
    <source>
        <strain evidence="13 14">CPCC 100088</strain>
    </source>
</reference>
<comment type="caution">
    <text evidence="13">The sequence shown here is derived from an EMBL/GenBank/DDBJ whole genome shotgun (WGS) entry which is preliminary data.</text>
</comment>
<keyword evidence="6" id="KW-0677">Repeat</keyword>
<evidence type="ECO:0000256" key="9">
    <source>
        <dbReference type="ARBA" id="ARBA00022989"/>
    </source>
</evidence>
<evidence type="ECO:0000256" key="1">
    <source>
        <dbReference type="ARBA" id="ARBA00004651"/>
    </source>
</evidence>
<name>A0ABV1SDY2_9RHOB</name>
<dbReference type="CDD" id="cd03216">
    <property type="entry name" value="ABC_Carb_Monos_I"/>
    <property type="match status" value="1"/>
</dbReference>
<keyword evidence="14" id="KW-1185">Reference proteome</keyword>
<evidence type="ECO:0000256" key="3">
    <source>
        <dbReference type="ARBA" id="ARBA00022475"/>
    </source>
</evidence>
<dbReference type="PANTHER" id="PTHR43790:SF9">
    <property type="entry name" value="GALACTOFURANOSE TRANSPORTER ATP-BINDING PROTEIN YTFR"/>
    <property type="match status" value="1"/>
</dbReference>
<accession>A0ABV1SDY2</accession>
<evidence type="ECO:0000256" key="6">
    <source>
        <dbReference type="ARBA" id="ARBA00022737"/>
    </source>
</evidence>
<dbReference type="PANTHER" id="PTHR43790">
    <property type="entry name" value="CARBOHYDRATE TRANSPORT ATP-BINDING PROTEIN MG119-RELATED"/>
    <property type="match status" value="1"/>
</dbReference>
<keyword evidence="9 11" id="KW-1133">Transmembrane helix</keyword>
<evidence type="ECO:0000256" key="11">
    <source>
        <dbReference type="SAM" id="Phobius"/>
    </source>
</evidence>
<dbReference type="Pfam" id="PF02653">
    <property type="entry name" value="BPD_transp_2"/>
    <property type="match status" value="1"/>
</dbReference>
<dbReference type="Pfam" id="PF00005">
    <property type="entry name" value="ABC_tran"/>
    <property type="match status" value="2"/>
</dbReference>
<feature type="transmembrane region" description="Helical" evidence="11">
    <location>
        <begin position="773"/>
        <end position="792"/>
    </location>
</feature>
<feature type="domain" description="ABC transporter" evidence="12">
    <location>
        <begin position="14"/>
        <end position="242"/>
    </location>
</feature>
<keyword evidence="7" id="KW-0547">Nucleotide-binding</keyword>
<evidence type="ECO:0000313" key="13">
    <source>
        <dbReference type="EMBL" id="MER5171132.1"/>
    </source>
</evidence>
<organism evidence="13 14">
    <name type="scientific">Thioclava kandeliae</name>
    <dbReference type="NCBI Taxonomy" id="3070818"/>
    <lineage>
        <taxon>Bacteria</taxon>
        <taxon>Pseudomonadati</taxon>
        <taxon>Pseudomonadota</taxon>
        <taxon>Alphaproteobacteria</taxon>
        <taxon>Rhodobacterales</taxon>
        <taxon>Paracoccaceae</taxon>
        <taxon>Thioclava</taxon>
    </lineage>
</organism>
<dbReference type="InterPro" id="IPR003439">
    <property type="entry name" value="ABC_transporter-like_ATP-bd"/>
</dbReference>
<evidence type="ECO:0000313" key="14">
    <source>
        <dbReference type="Proteomes" id="UP001438953"/>
    </source>
</evidence>
<dbReference type="PROSITE" id="PS50893">
    <property type="entry name" value="ABC_TRANSPORTER_2"/>
    <property type="match status" value="2"/>
</dbReference>
<sequence>MTDIMETPAAEPVLVLDAISKSFGPVKALKGVSLKAWPGEVHAIVGENGAGKSTLINCAAGVLAPNTGTVTIAGRLAKAQPAFVREMGLSVAFQHPALAPDLTVLENLRLARKDLSMEAAQALLDRVSTKALAMDLKSRAGELSLAQEHVLEIARALASRPKVFIFDEPTEPFQDPEVRHLFKLIAELKAEGTAIIYISHRLKEVMSIADRLSVLRDGDLIETRVASKFTPQEIVDLIVGRPLGQVFPAKGKIGTGPKPLVVAGLSGHGFSNVSLEMRPGEIVGLAGVEGQGQREFLRALAGVSPATSGDIRVDMVEPKAGVANFRRAGIAFVPDDRHAEGLVLSLSIKENEGLGQLERISSNGVLSETREKALAEKIHADLRVKAPTVETPVSALSGGNQQKVLMGREMAMGPKLMLVDEPTKGVDVGSRSDIYGKLREMANQGVAVIVCSADGVEIEGLCDRVLVFSRGRVVAELSGADVNDAKITEANLNATGIREAADDVSRKTRSRWLSSDQLPAGILVLLSVLVMGITQWQSPYFLSAFSLQSIATLTAILALAGFAQMFVMMKGGIDLSVGPVAGLAVVLASFLVTDTPPLGTFGGILAILALCTLIGLAHGLLVEKLKLPAIVITLATYTGLQGLSLILRPSPAGMIGGDFMDGAQALVGPLPAVFVVIVLAAVAAEYLLFRRPAGRALRAVGSNPKSAEMIGLKRARIVILAFVTSGFLAGLAGVLLSAQVGIGSPTTGISYTMMSITAVVLGGAQITGGRGSFLSTMAGAFFIQTIVAALPFLNLGAVWQYVLIGGATFIAAALFSTARKPARAH</sequence>
<dbReference type="PROSITE" id="PS00211">
    <property type="entry name" value="ABC_TRANSPORTER_1"/>
    <property type="match status" value="1"/>
</dbReference>
<comment type="subcellular location">
    <subcellularLocation>
        <location evidence="1">Cell membrane</location>
        <topology evidence="1">Multi-pass membrane protein</topology>
    </subcellularLocation>
</comment>
<dbReference type="GO" id="GO:0005524">
    <property type="term" value="F:ATP binding"/>
    <property type="evidence" value="ECO:0007669"/>
    <property type="project" value="UniProtKB-KW"/>
</dbReference>
<dbReference type="InterPro" id="IPR001851">
    <property type="entry name" value="ABC_transp_permease"/>
</dbReference>
<feature type="transmembrane region" description="Helical" evidence="11">
    <location>
        <begin position="598"/>
        <end position="622"/>
    </location>
</feature>
<dbReference type="InterPro" id="IPR003593">
    <property type="entry name" value="AAA+_ATPase"/>
</dbReference>
<protein>
    <submittedName>
        <fullName evidence="13">ATP-binding cassette domain-containing protein</fullName>
    </submittedName>
</protein>
<evidence type="ECO:0000256" key="5">
    <source>
        <dbReference type="ARBA" id="ARBA00022692"/>
    </source>
</evidence>
<feature type="transmembrane region" description="Helical" evidence="11">
    <location>
        <begin position="540"/>
        <end position="563"/>
    </location>
</feature>
<dbReference type="InterPro" id="IPR050107">
    <property type="entry name" value="ABC_carbohydrate_import_ATPase"/>
</dbReference>
<evidence type="ECO:0000259" key="12">
    <source>
        <dbReference type="PROSITE" id="PS50893"/>
    </source>
</evidence>
<evidence type="ECO:0000256" key="8">
    <source>
        <dbReference type="ARBA" id="ARBA00022840"/>
    </source>
</evidence>
<dbReference type="RefSeq" id="WP_350935310.1">
    <property type="nucleotide sequence ID" value="NZ_JAYWLC010000003.1"/>
</dbReference>
<reference evidence="13 14" key="1">
    <citation type="submission" date="2024-01" db="EMBL/GenBank/DDBJ databases">
        <authorList>
            <person name="Deng Y."/>
            <person name="Su J."/>
        </authorList>
    </citation>
    <scope>NUCLEOTIDE SEQUENCE [LARGE SCALE GENOMIC DNA]</scope>
    <source>
        <strain evidence="13 14">CPCC 100088</strain>
    </source>
</reference>
<dbReference type="Gene3D" id="3.40.50.300">
    <property type="entry name" value="P-loop containing nucleotide triphosphate hydrolases"/>
    <property type="match status" value="2"/>
</dbReference>
<evidence type="ECO:0000256" key="10">
    <source>
        <dbReference type="ARBA" id="ARBA00023136"/>
    </source>
</evidence>
<feature type="transmembrane region" description="Helical" evidence="11">
    <location>
        <begin position="798"/>
        <end position="818"/>
    </location>
</feature>
<evidence type="ECO:0000256" key="2">
    <source>
        <dbReference type="ARBA" id="ARBA00022448"/>
    </source>
</evidence>
<dbReference type="EMBL" id="JAYWLC010000003">
    <property type="protein sequence ID" value="MER5171132.1"/>
    <property type="molecule type" value="Genomic_DNA"/>
</dbReference>